<dbReference type="InterPro" id="IPR018717">
    <property type="entry name" value="DUF2241"/>
</dbReference>
<dbReference type="Pfam" id="PF13840">
    <property type="entry name" value="ACT_7"/>
    <property type="match status" value="1"/>
</dbReference>
<reference evidence="3 4" key="1">
    <citation type="submission" date="2017-05" db="EMBL/GenBank/DDBJ databases">
        <authorList>
            <person name="Varghese N."/>
            <person name="Submissions S."/>
        </authorList>
    </citation>
    <scope>NUCLEOTIDE SEQUENCE [LARGE SCALE GENOMIC DNA]</scope>
    <source>
        <strain evidence="3 4">DSM 46834</strain>
    </source>
</reference>
<dbReference type="PANTHER" id="PTHR39199:SF1">
    <property type="entry name" value="BLR5128 PROTEIN"/>
    <property type="match status" value="1"/>
</dbReference>
<name>A0A521CU64_9ACTN</name>
<dbReference type="RefSeq" id="WP_142457891.1">
    <property type="nucleotide sequence ID" value="NZ_FXTJ01000002.1"/>
</dbReference>
<evidence type="ECO:0000313" key="4">
    <source>
        <dbReference type="Proteomes" id="UP000317484"/>
    </source>
</evidence>
<keyword evidence="4" id="KW-1185">Reference proteome</keyword>
<organism evidence="3 4">
    <name type="scientific">Geodermatophilus aquaeductus</name>
    <dbReference type="NCBI Taxonomy" id="1564161"/>
    <lineage>
        <taxon>Bacteria</taxon>
        <taxon>Bacillati</taxon>
        <taxon>Actinomycetota</taxon>
        <taxon>Actinomycetes</taxon>
        <taxon>Geodermatophilales</taxon>
        <taxon>Geodermatophilaceae</taxon>
        <taxon>Geodermatophilus</taxon>
    </lineage>
</organism>
<evidence type="ECO:0000259" key="1">
    <source>
        <dbReference type="Pfam" id="PF10000"/>
    </source>
</evidence>
<dbReference type="EMBL" id="FXTJ01000002">
    <property type="protein sequence ID" value="SMO62999.1"/>
    <property type="molecule type" value="Genomic_DNA"/>
</dbReference>
<dbReference type="Proteomes" id="UP000317484">
    <property type="component" value="Unassembled WGS sequence"/>
</dbReference>
<gene>
    <name evidence="3" type="ORF">SAMN06273567_102650</name>
</gene>
<dbReference type="PANTHER" id="PTHR39199">
    <property type="entry name" value="BLR5128 PROTEIN"/>
    <property type="match status" value="1"/>
</dbReference>
<dbReference type="AlphaFoldDB" id="A0A521CU64"/>
<evidence type="ECO:0000259" key="2">
    <source>
        <dbReference type="Pfam" id="PF13840"/>
    </source>
</evidence>
<feature type="domain" description="DUF2241" evidence="1">
    <location>
        <begin position="2"/>
        <end position="69"/>
    </location>
</feature>
<protein>
    <submittedName>
        <fullName evidence="3">Uncharacterized protein</fullName>
    </submittedName>
</protein>
<dbReference type="InterPro" id="IPR045865">
    <property type="entry name" value="ACT-like_dom_sf"/>
</dbReference>
<dbReference type="InterPro" id="IPR027795">
    <property type="entry name" value="CASTOR_ACT_dom"/>
</dbReference>
<feature type="domain" description="CASTOR ACT" evidence="2">
    <location>
        <begin position="78"/>
        <end position="126"/>
    </location>
</feature>
<dbReference type="SUPFAM" id="SSF55021">
    <property type="entry name" value="ACT-like"/>
    <property type="match status" value="2"/>
</dbReference>
<accession>A0A521CU64</accession>
<proteinExistence type="predicted"/>
<dbReference type="Pfam" id="PF10000">
    <property type="entry name" value="ACT_3"/>
    <property type="match status" value="1"/>
</dbReference>
<dbReference type="Gene3D" id="3.30.2130.10">
    <property type="entry name" value="VC0802-like"/>
    <property type="match status" value="1"/>
</dbReference>
<sequence>MAGERDLDRLLRGMAPRRAPGTYVFATVPGDEVPAGLTPFATVREDEGLTLVLRREDADAAGLPHDFPAARITLLVRSDLAAVGLTAAVSTALADAGISCNVLAGYHHDHLLVPLGDADRALALLEGLAA</sequence>
<evidence type="ECO:0000313" key="3">
    <source>
        <dbReference type="EMBL" id="SMO62999.1"/>
    </source>
</evidence>